<accession>A0A8D9F9G3</accession>
<proteinExistence type="predicted"/>
<feature type="compositionally biased region" description="Polar residues" evidence="1">
    <location>
        <begin position="22"/>
        <end position="48"/>
    </location>
</feature>
<dbReference type="AlphaFoldDB" id="A0A8D9F9G3"/>
<evidence type="ECO:0000256" key="1">
    <source>
        <dbReference type="SAM" id="MobiDB-lite"/>
    </source>
</evidence>
<dbReference type="EMBL" id="HBUF01628053">
    <property type="protein sequence ID" value="CAG6782563.1"/>
    <property type="molecule type" value="Transcribed_RNA"/>
</dbReference>
<protein>
    <submittedName>
        <fullName evidence="2">Uncharacterized protein</fullName>
    </submittedName>
</protein>
<sequence length="110" mass="11584">MTSTSGNVTGSTSSATSELPGPSTSSATLELPGPSSNTATLELPSPSSSTNLKVTFEALLLKKISSQPSLNTQNQRKRRKVDVEATVITADKINIKQNPLISNKIHPSIH</sequence>
<reference evidence="2" key="1">
    <citation type="submission" date="2021-05" db="EMBL/GenBank/DDBJ databases">
        <authorList>
            <person name="Alioto T."/>
            <person name="Alioto T."/>
            <person name="Gomez Garrido J."/>
        </authorList>
    </citation>
    <scope>NUCLEOTIDE SEQUENCE</scope>
</reference>
<evidence type="ECO:0000313" key="2">
    <source>
        <dbReference type="EMBL" id="CAG6782563.1"/>
    </source>
</evidence>
<feature type="region of interest" description="Disordered" evidence="1">
    <location>
        <begin position="1"/>
        <end position="48"/>
    </location>
</feature>
<feature type="compositionally biased region" description="Low complexity" evidence="1">
    <location>
        <begin position="1"/>
        <end position="17"/>
    </location>
</feature>
<organism evidence="2">
    <name type="scientific">Cacopsylla melanoneura</name>
    <dbReference type="NCBI Taxonomy" id="428564"/>
    <lineage>
        <taxon>Eukaryota</taxon>
        <taxon>Metazoa</taxon>
        <taxon>Ecdysozoa</taxon>
        <taxon>Arthropoda</taxon>
        <taxon>Hexapoda</taxon>
        <taxon>Insecta</taxon>
        <taxon>Pterygota</taxon>
        <taxon>Neoptera</taxon>
        <taxon>Paraneoptera</taxon>
        <taxon>Hemiptera</taxon>
        <taxon>Sternorrhyncha</taxon>
        <taxon>Psylloidea</taxon>
        <taxon>Psyllidae</taxon>
        <taxon>Psyllinae</taxon>
        <taxon>Cacopsylla</taxon>
    </lineage>
</organism>
<name>A0A8D9F9G3_9HEMI</name>